<dbReference type="SUPFAM" id="SSF158682">
    <property type="entry name" value="TerB-like"/>
    <property type="match status" value="1"/>
</dbReference>
<dbReference type="RefSeq" id="WP_134465383.1">
    <property type="nucleotide sequence ID" value="NZ_JBHMFL010000155.1"/>
</dbReference>
<evidence type="ECO:0000313" key="2">
    <source>
        <dbReference type="Proteomes" id="UP000297385"/>
    </source>
</evidence>
<protein>
    <submittedName>
        <fullName evidence="1">TerB family tellurite resistance protein</fullName>
    </submittedName>
</protein>
<dbReference type="Proteomes" id="UP000297385">
    <property type="component" value="Unassembled WGS sequence"/>
</dbReference>
<organism evidence="1 2">
    <name type="scientific">Paraburkholderia dipogonis</name>
    <dbReference type="NCBI Taxonomy" id="1211383"/>
    <lineage>
        <taxon>Bacteria</taxon>
        <taxon>Pseudomonadati</taxon>
        <taxon>Pseudomonadota</taxon>
        <taxon>Betaproteobacteria</taxon>
        <taxon>Burkholderiales</taxon>
        <taxon>Burkholderiaceae</taxon>
        <taxon>Paraburkholderia</taxon>
    </lineage>
</organism>
<proteinExistence type="predicted"/>
<sequence>MRHYQCNSPEAAGRILAACLLVDGHLSLTELDALDRGGMERRLLLNRHRLLSIVQTLYEDLTRSGYLNWSDMCQVDSTTLAWLAADVQDRQLRRDILELCSEAVMADRGHCDREAEFLRLLRDAWQLPARPVRQVALAGTPAS</sequence>
<reference evidence="1 2" key="1">
    <citation type="submission" date="2019-03" db="EMBL/GenBank/DDBJ databases">
        <title>Complete Genome Sequence of Paraburkholderia dipogonis ICMP 19430T, a Nitrogen-fixing Symbiont of the South African Invasive Legume Dipogon lignosus in New Zealand.</title>
        <authorList>
            <person name="De Meyer S.E."/>
        </authorList>
    </citation>
    <scope>NUCLEOTIDE SEQUENCE [LARGE SCALE GENOMIC DNA]</scope>
    <source>
        <strain evidence="1 2">ICMP 19430</strain>
    </source>
</reference>
<name>A0A4Y8MX37_9BURK</name>
<gene>
    <name evidence="1" type="ORF">E2553_36550</name>
</gene>
<accession>A0A4Y8MX37</accession>
<dbReference type="AlphaFoldDB" id="A0A4Y8MX37"/>
<evidence type="ECO:0000313" key="1">
    <source>
        <dbReference type="EMBL" id="TFE42116.1"/>
    </source>
</evidence>
<dbReference type="EMBL" id="SNVI01000002">
    <property type="protein sequence ID" value="TFE42116.1"/>
    <property type="molecule type" value="Genomic_DNA"/>
</dbReference>
<dbReference type="GeneID" id="97304759"/>
<dbReference type="InterPro" id="IPR029024">
    <property type="entry name" value="TerB-like"/>
</dbReference>
<comment type="caution">
    <text evidence="1">The sequence shown here is derived from an EMBL/GenBank/DDBJ whole genome shotgun (WGS) entry which is preliminary data.</text>
</comment>